<keyword evidence="3" id="KW-1003">Cell membrane</keyword>
<dbReference type="InterPro" id="IPR032808">
    <property type="entry name" value="DoxX"/>
</dbReference>
<organism evidence="8 9">
    <name type="scientific">Novosphingobium sediminicola</name>
    <dbReference type="NCBI Taxonomy" id="563162"/>
    <lineage>
        <taxon>Bacteria</taxon>
        <taxon>Pseudomonadati</taxon>
        <taxon>Pseudomonadota</taxon>
        <taxon>Alphaproteobacteria</taxon>
        <taxon>Sphingomonadales</taxon>
        <taxon>Sphingomonadaceae</taxon>
        <taxon>Novosphingobium</taxon>
    </lineage>
</organism>
<evidence type="ECO:0000256" key="2">
    <source>
        <dbReference type="ARBA" id="ARBA00006679"/>
    </source>
</evidence>
<evidence type="ECO:0000256" key="6">
    <source>
        <dbReference type="ARBA" id="ARBA00023136"/>
    </source>
</evidence>
<sequence>MKLPVGNAANIGLSILRFVSGLIFMQHGMQKLFLWPPSPHHPGPLAVFSITGLAGFLEFFGGLSIVFGLGTRAVAFILSGEMAFAYWMVHFPAGLGMKDGWMPVVNQGDLAILFCFVFLYLALAGGGPWSIDALMAGSQSDNANNG</sequence>
<comment type="subcellular location">
    <subcellularLocation>
        <location evidence="1">Cell membrane</location>
        <topology evidence="1">Multi-pass membrane protein</topology>
    </subcellularLocation>
</comment>
<evidence type="ECO:0000256" key="1">
    <source>
        <dbReference type="ARBA" id="ARBA00004651"/>
    </source>
</evidence>
<dbReference type="EMBL" id="JACIDX010000032">
    <property type="protein sequence ID" value="MBB3957724.1"/>
    <property type="molecule type" value="Genomic_DNA"/>
</dbReference>
<dbReference type="InterPro" id="IPR051907">
    <property type="entry name" value="DoxX-like_oxidoreductase"/>
</dbReference>
<comment type="similarity">
    <text evidence="2">Belongs to the DoxX family.</text>
</comment>
<keyword evidence="5 7" id="KW-1133">Transmembrane helix</keyword>
<evidence type="ECO:0000313" key="9">
    <source>
        <dbReference type="Proteomes" id="UP000548867"/>
    </source>
</evidence>
<feature type="transmembrane region" description="Helical" evidence="7">
    <location>
        <begin position="45"/>
        <end position="66"/>
    </location>
</feature>
<dbReference type="Proteomes" id="UP000548867">
    <property type="component" value="Unassembled WGS sequence"/>
</dbReference>
<gene>
    <name evidence="8" type="ORF">GGR38_004699</name>
</gene>
<keyword evidence="4 7" id="KW-0812">Transmembrane</keyword>
<comment type="caution">
    <text evidence="8">The sequence shown here is derived from an EMBL/GenBank/DDBJ whole genome shotgun (WGS) entry which is preliminary data.</text>
</comment>
<dbReference type="AlphaFoldDB" id="A0A7W6CN81"/>
<keyword evidence="9" id="KW-1185">Reference proteome</keyword>
<evidence type="ECO:0000256" key="4">
    <source>
        <dbReference type="ARBA" id="ARBA00022692"/>
    </source>
</evidence>
<evidence type="ECO:0000256" key="7">
    <source>
        <dbReference type="SAM" id="Phobius"/>
    </source>
</evidence>
<evidence type="ECO:0000313" key="8">
    <source>
        <dbReference type="EMBL" id="MBB3957724.1"/>
    </source>
</evidence>
<dbReference type="PANTHER" id="PTHR33452:SF4">
    <property type="entry name" value="BLL4328 PROTEIN"/>
    <property type="match status" value="1"/>
</dbReference>
<protein>
    <submittedName>
        <fullName evidence="8">Putative oxidoreductase</fullName>
    </submittedName>
</protein>
<evidence type="ECO:0000256" key="3">
    <source>
        <dbReference type="ARBA" id="ARBA00022475"/>
    </source>
</evidence>
<dbReference type="RefSeq" id="WP_183629278.1">
    <property type="nucleotide sequence ID" value="NZ_JACIDX010000032.1"/>
</dbReference>
<dbReference type="Pfam" id="PF07681">
    <property type="entry name" value="DoxX"/>
    <property type="match status" value="1"/>
</dbReference>
<keyword evidence="6 7" id="KW-0472">Membrane</keyword>
<feature type="transmembrane region" description="Helical" evidence="7">
    <location>
        <begin position="7"/>
        <end position="25"/>
    </location>
</feature>
<feature type="transmembrane region" description="Helical" evidence="7">
    <location>
        <begin position="73"/>
        <end position="90"/>
    </location>
</feature>
<reference evidence="8 9" key="1">
    <citation type="submission" date="2020-08" db="EMBL/GenBank/DDBJ databases">
        <title>Genomic Encyclopedia of Type Strains, Phase IV (KMG-IV): sequencing the most valuable type-strain genomes for metagenomic binning, comparative biology and taxonomic classification.</title>
        <authorList>
            <person name="Goeker M."/>
        </authorList>
    </citation>
    <scope>NUCLEOTIDE SEQUENCE [LARGE SCALE GENOMIC DNA]</scope>
    <source>
        <strain evidence="8 9">DSM 27057</strain>
    </source>
</reference>
<feature type="transmembrane region" description="Helical" evidence="7">
    <location>
        <begin position="110"/>
        <end position="131"/>
    </location>
</feature>
<name>A0A7W6CN81_9SPHN</name>
<proteinExistence type="inferred from homology"/>
<evidence type="ECO:0000256" key="5">
    <source>
        <dbReference type="ARBA" id="ARBA00022989"/>
    </source>
</evidence>
<dbReference type="GO" id="GO:0005886">
    <property type="term" value="C:plasma membrane"/>
    <property type="evidence" value="ECO:0007669"/>
    <property type="project" value="UniProtKB-SubCell"/>
</dbReference>
<dbReference type="PANTHER" id="PTHR33452">
    <property type="entry name" value="OXIDOREDUCTASE CATD-RELATED"/>
    <property type="match status" value="1"/>
</dbReference>
<accession>A0A7W6CN81</accession>